<organism evidence="13 14">
    <name type="scientific">Candidatus Woesebacteria bacterium RBG_13_36_22</name>
    <dbReference type="NCBI Taxonomy" id="1802478"/>
    <lineage>
        <taxon>Bacteria</taxon>
        <taxon>Candidatus Woeseibacteriota</taxon>
    </lineage>
</organism>
<dbReference type="EMBL" id="MGFQ01000035">
    <property type="protein sequence ID" value="OGM08851.1"/>
    <property type="molecule type" value="Genomic_DNA"/>
</dbReference>
<dbReference type="GO" id="GO:0005524">
    <property type="term" value="F:ATP binding"/>
    <property type="evidence" value="ECO:0007669"/>
    <property type="project" value="UniProtKB-KW"/>
</dbReference>
<dbReference type="Pfam" id="PF03796">
    <property type="entry name" value="DnaB_C"/>
    <property type="match status" value="1"/>
</dbReference>
<evidence type="ECO:0000256" key="1">
    <source>
        <dbReference type="ARBA" id="ARBA00008428"/>
    </source>
</evidence>
<evidence type="ECO:0000313" key="14">
    <source>
        <dbReference type="Proteomes" id="UP000176939"/>
    </source>
</evidence>
<dbReference type="InterPro" id="IPR036185">
    <property type="entry name" value="DNA_heli_DnaB-like_N_sf"/>
</dbReference>
<evidence type="ECO:0000256" key="2">
    <source>
        <dbReference type="ARBA" id="ARBA00022705"/>
    </source>
</evidence>
<keyword evidence="2" id="KW-0235">DNA replication</keyword>
<evidence type="ECO:0000256" key="5">
    <source>
        <dbReference type="ARBA" id="ARBA00022806"/>
    </source>
</evidence>
<proteinExistence type="inferred from homology"/>
<dbReference type="PANTHER" id="PTHR30153:SF2">
    <property type="entry name" value="REPLICATIVE DNA HELICASE"/>
    <property type="match status" value="1"/>
</dbReference>
<dbReference type="GO" id="GO:0006260">
    <property type="term" value="P:DNA replication"/>
    <property type="evidence" value="ECO:0007669"/>
    <property type="project" value="UniProtKB-KW"/>
</dbReference>
<keyword evidence="8" id="KW-0413">Isomerase</keyword>
<dbReference type="EC" id="5.6.2.3" evidence="9"/>
<evidence type="ECO:0000256" key="3">
    <source>
        <dbReference type="ARBA" id="ARBA00022741"/>
    </source>
</evidence>
<evidence type="ECO:0000256" key="7">
    <source>
        <dbReference type="ARBA" id="ARBA00023125"/>
    </source>
</evidence>
<dbReference type="GO" id="GO:0016787">
    <property type="term" value="F:hydrolase activity"/>
    <property type="evidence" value="ECO:0007669"/>
    <property type="project" value="UniProtKB-KW"/>
</dbReference>
<dbReference type="PANTHER" id="PTHR30153">
    <property type="entry name" value="REPLICATIVE DNA HELICASE DNAB"/>
    <property type="match status" value="1"/>
</dbReference>
<keyword evidence="3" id="KW-0547">Nucleotide-binding</keyword>
<dbReference type="Gene3D" id="3.40.50.300">
    <property type="entry name" value="P-loop containing nucleotide triphosphate hydrolases"/>
    <property type="match status" value="1"/>
</dbReference>
<evidence type="ECO:0000256" key="8">
    <source>
        <dbReference type="ARBA" id="ARBA00023235"/>
    </source>
</evidence>
<keyword evidence="6" id="KW-0067">ATP-binding</keyword>
<evidence type="ECO:0000256" key="10">
    <source>
        <dbReference type="ARBA" id="ARBA00048954"/>
    </source>
</evidence>
<dbReference type="SUPFAM" id="SSF52540">
    <property type="entry name" value="P-loop containing nucleoside triphosphate hydrolases"/>
    <property type="match status" value="1"/>
</dbReference>
<feature type="domain" description="DNA helicase DnaB-like N-terminal" evidence="11">
    <location>
        <begin position="1"/>
        <end position="54"/>
    </location>
</feature>
<protein>
    <recommendedName>
        <fullName evidence="9">DNA 5'-3' helicase</fullName>
        <ecNumber evidence="9">5.6.2.3</ecNumber>
    </recommendedName>
</protein>
<name>A0A1F7X1K3_9BACT</name>
<dbReference type="Pfam" id="PF00772">
    <property type="entry name" value="DnaB"/>
    <property type="match status" value="1"/>
</dbReference>
<evidence type="ECO:0000256" key="6">
    <source>
        <dbReference type="ARBA" id="ARBA00022840"/>
    </source>
</evidence>
<evidence type="ECO:0000259" key="11">
    <source>
        <dbReference type="Pfam" id="PF00772"/>
    </source>
</evidence>
<gene>
    <name evidence="13" type="ORF">A2Z67_02480</name>
</gene>
<dbReference type="InterPro" id="IPR007694">
    <property type="entry name" value="DNA_helicase_DnaB-like_C"/>
</dbReference>
<feature type="domain" description="SF4 helicase" evidence="12">
    <location>
        <begin position="126"/>
        <end position="296"/>
    </location>
</feature>
<dbReference type="Gene3D" id="1.10.860.10">
    <property type="entry name" value="DNAb Helicase, Chain A"/>
    <property type="match status" value="1"/>
</dbReference>
<reference evidence="13 14" key="1">
    <citation type="journal article" date="2016" name="Nat. Commun.">
        <title>Thousands of microbial genomes shed light on interconnected biogeochemical processes in an aquifer system.</title>
        <authorList>
            <person name="Anantharaman K."/>
            <person name="Brown C.T."/>
            <person name="Hug L.A."/>
            <person name="Sharon I."/>
            <person name="Castelle C.J."/>
            <person name="Probst A.J."/>
            <person name="Thomas B.C."/>
            <person name="Singh A."/>
            <person name="Wilkins M.J."/>
            <person name="Karaoz U."/>
            <person name="Brodie E.L."/>
            <person name="Williams K.H."/>
            <person name="Hubbard S.S."/>
            <person name="Banfield J.F."/>
        </authorList>
    </citation>
    <scope>NUCLEOTIDE SEQUENCE [LARGE SCALE GENOMIC DNA]</scope>
</reference>
<comment type="similarity">
    <text evidence="1">Belongs to the helicase family. DnaB subfamily.</text>
</comment>
<dbReference type="GO" id="GO:0005829">
    <property type="term" value="C:cytosol"/>
    <property type="evidence" value="ECO:0007669"/>
    <property type="project" value="TreeGrafter"/>
</dbReference>
<dbReference type="GO" id="GO:0003677">
    <property type="term" value="F:DNA binding"/>
    <property type="evidence" value="ECO:0007669"/>
    <property type="project" value="UniProtKB-KW"/>
</dbReference>
<dbReference type="InterPro" id="IPR027417">
    <property type="entry name" value="P-loop_NTPase"/>
</dbReference>
<dbReference type="InterPro" id="IPR016136">
    <property type="entry name" value="DNA_helicase_N/primase_C"/>
</dbReference>
<dbReference type="AlphaFoldDB" id="A0A1F7X1K3"/>
<evidence type="ECO:0000256" key="4">
    <source>
        <dbReference type="ARBA" id="ARBA00022801"/>
    </source>
</evidence>
<dbReference type="InterPro" id="IPR007693">
    <property type="entry name" value="DNA_helicase_DnaB-like_N"/>
</dbReference>
<accession>A0A1F7X1K3</accession>
<keyword evidence="4" id="KW-0378">Hydrolase</keyword>
<keyword evidence="7" id="KW-0238">DNA-binding</keyword>
<evidence type="ECO:0000313" key="13">
    <source>
        <dbReference type="EMBL" id="OGM08851.1"/>
    </source>
</evidence>
<keyword evidence="5" id="KW-0347">Helicase</keyword>
<comment type="catalytic activity">
    <reaction evidence="10">
        <text>ATP + H2O = ADP + phosphate + H(+)</text>
        <dbReference type="Rhea" id="RHEA:13065"/>
        <dbReference type="ChEBI" id="CHEBI:15377"/>
        <dbReference type="ChEBI" id="CHEBI:15378"/>
        <dbReference type="ChEBI" id="CHEBI:30616"/>
        <dbReference type="ChEBI" id="CHEBI:43474"/>
        <dbReference type="ChEBI" id="CHEBI:456216"/>
        <dbReference type="EC" id="5.6.2.3"/>
    </reaction>
</comment>
<dbReference type="Proteomes" id="UP000176939">
    <property type="component" value="Unassembled WGS sequence"/>
</dbReference>
<dbReference type="GO" id="GO:0043139">
    <property type="term" value="F:5'-3' DNA helicase activity"/>
    <property type="evidence" value="ECO:0007669"/>
    <property type="project" value="UniProtKB-EC"/>
</dbReference>
<evidence type="ECO:0000259" key="12">
    <source>
        <dbReference type="Pfam" id="PF03796"/>
    </source>
</evidence>
<sequence length="548" mass="64154">MKEKNTAIDLLTLTEHLKRIGKLEEIGGPYYLTTLTSKVATAAHLLDHILILKDKYIFREAIRIGHDLQKIGFEEDLNIDVILANISTRLTALTDVSDIFGENFKDIIGETLADIKGKQEGTIRIGLKTGYNGIDKIFDFCSNNIIFISAIEKAGKTKFLINIIVQLFLNNKDIGICWYSMEDDKMKVIRNMIAILTGIQDEDQQSKHKKISDEDLNNIIKATEAFKNFDIEIIDRPTTIDKIASHFDRFCLKRYNKVNILAIDNFNICRDMEKDLKDDLSRENYICGRLQQINRENNLDNRISFTLVLDHLSPKQFPVDALKDGYRPKAKFVLGTSRKNQIVTQLFLLNRPNMFDDLMDEERTKPNITINNEVWKREDVLRELLVGQMARNRNGTIDERYAIVRFLADYGIMDIREWYNADVDKAKNIQEFQERGIYHITQKQFMDEMFVINSEGHPQQTCAEVNYILGKEDVIGRKISFDFLIQRYREYYNYKLKLQANDPQYTAKDNRIRPILTWIRESMYNQRFKKGTTSREISRDYYLYNIKD</sequence>
<evidence type="ECO:0000256" key="9">
    <source>
        <dbReference type="ARBA" id="ARBA00044969"/>
    </source>
</evidence>
<dbReference type="SUPFAM" id="SSF48024">
    <property type="entry name" value="N-terminal domain of DnaB helicase"/>
    <property type="match status" value="1"/>
</dbReference>
<comment type="caution">
    <text evidence="13">The sequence shown here is derived from an EMBL/GenBank/DDBJ whole genome shotgun (WGS) entry which is preliminary data.</text>
</comment>